<dbReference type="InterPro" id="IPR027417">
    <property type="entry name" value="P-loop_NTPase"/>
</dbReference>
<dbReference type="InterPro" id="IPR020618">
    <property type="entry name" value="Adenyl_kinase_AK6"/>
</dbReference>
<gene>
    <name evidence="7" type="ORF">Pdsh_03030</name>
</gene>
<evidence type="ECO:0008006" key="9">
    <source>
        <dbReference type="Google" id="ProtNLM"/>
    </source>
</evidence>
<name>A0A211YP11_9CREN</name>
<evidence type="ECO:0000256" key="6">
    <source>
        <dbReference type="ARBA" id="ARBA00022840"/>
    </source>
</evidence>
<keyword evidence="1" id="KW-0690">Ribosome biogenesis</keyword>
<evidence type="ECO:0000313" key="8">
    <source>
        <dbReference type="Proteomes" id="UP000196694"/>
    </source>
</evidence>
<keyword evidence="5" id="KW-0418">Kinase</keyword>
<dbReference type="PANTHER" id="PTHR12595">
    <property type="entry name" value="POS9-ACTIVATING FACTOR FAP7-RELATED"/>
    <property type="match status" value="1"/>
</dbReference>
<dbReference type="SUPFAM" id="SSF52540">
    <property type="entry name" value="P-loop containing nucleoside triphosphate hydrolases"/>
    <property type="match status" value="1"/>
</dbReference>
<keyword evidence="4" id="KW-0547">Nucleotide-binding</keyword>
<dbReference type="AlphaFoldDB" id="A0A211YP11"/>
<evidence type="ECO:0000256" key="1">
    <source>
        <dbReference type="ARBA" id="ARBA00022517"/>
    </source>
</evidence>
<reference evidence="7 8" key="1">
    <citation type="submission" date="2017-05" db="EMBL/GenBank/DDBJ databases">
        <title>The draft genome of the hyperthermophilic archaeon 'Pyrodictium delaneyi strain Hulk', an iron and nitrate reducer, reveals the capacity for sulfate reduction.</title>
        <authorList>
            <person name="Demey L.M."/>
            <person name="Miller C."/>
            <person name="Manzella M."/>
            <person name="Reguera G."/>
            <person name="Kashefi K."/>
        </authorList>
    </citation>
    <scope>NUCLEOTIDE SEQUENCE [LARGE SCALE GENOMIC DNA]</scope>
    <source>
        <strain evidence="7 8">Hulk</strain>
    </source>
</reference>
<evidence type="ECO:0000313" key="7">
    <source>
        <dbReference type="EMBL" id="OWJ54719.1"/>
    </source>
</evidence>
<comment type="caution">
    <text evidence="7">The sequence shown here is derived from an EMBL/GenBank/DDBJ whole genome shotgun (WGS) entry which is preliminary data.</text>
</comment>
<accession>A0A211YP11</accession>
<protein>
    <recommendedName>
        <fullName evidence="9">Adenylate kinase</fullName>
    </recommendedName>
</protein>
<evidence type="ECO:0000256" key="3">
    <source>
        <dbReference type="ARBA" id="ARBA00022679"/>
    </source>
</evidence>
<evidence type="ECO:0000256" key="4">
    <source>
        <dbReference type="ARBA" id="ARBA00022741"/>
    </source>
</evidence>
<dbReference type="Gene3D" id="3.40.50.300">
    <property type="entry name" value="P-loop containing nucleotide triphosphate hydrolases"/>
    <property type="match status" value="1"/>
</dbReference>
<keyword evidence="3" id="KW-0808">Transferase</keyword>
<dbReference type="PANTHER" id="PTHR12595:SF0">
    <property type="entry name" value="ADENYLATE KINASE ISOENZYME 6"/>
    <property type="match status" value="1"/>
</dbReference>
<evidence type="ECO:0000256" key="5">
    <source>
        <dbReference type="ARBA" id="ARBA00022777"/>
    </source>
</evidence>
<dbReference type="GO" id="GO:0005524">
    <property type="term" value="F:ATP binding"/>
    <property type="evidence" value="ECO:0007669"/>
    <property type="project" value="UniProtKB-KW"/>
</dbReference>
<dbReference type="GO" id="GO:0004017">
    <property type="term" value="F:AMP kinase activity"/>
    <property type="evidence" value="ECO:0007669"/>
    <property type="project" value="InterPro"/>
</dbReference>
<keyword evidence="8" id="KW-1185">Reference proteome</keyword>
<proteinExistence type="predicted"/>
<keyword evidence="2" id="KW-0698">rRNA processing</keyword>
<evidence type="ECO:0000256" key="2">
    <source>
        <dbReference type="ARBA" id="ARBA00022552"/>
    </source>
</evidence>
<organism evidence="7 8">
    <name type="scientific">Pyrodictium delaneyi</name>
    <dbReference type="NCBI Taxonomy" id="1273541"/>
    <lineage>
        <taxon>Archaea</taxon>
        <taxon>Thermoproteota</taxon>
        <taxon>Thermoprotei</taxon>
        <taxon>Desulfurococcales</taxon>
        <taxon>Pyrodictiaceae</taxon>
        <taxon>Pyrodictium</taxon>
    </lineage>
</organism>
<dbReference type="EMBL" id="NCQP01000002">
    <property type="protein sequence ID" value="OWJ54719.1"/>
    <property type="molecule type" value="Genomic_DNA"/>
</dbReference>
<dbReference type="GO" id="GO:0016887">
    <property type="term" value="F:ATP hydrolysis activity"/>
    <property type="evidence" value="ECO:0007669"/>
    <property type="project" value="InterPro"/>
</dbReference>
<dbReference type="Pfam" id="PF13238">
    <property type="entry name" value="AAA_18"/>
    <property type="match status" value="1"/>
</dbReference>
<sequence length="218" mass="24097">MDTSSQQGATFGWAQSKPIGGSVLIVVAGTPGTGKSLLGVNLSRMLKRKFTTISWIVLEKGLWLHYDAARRSFVIDDRAIIETLRKYTDYVVETHWLELFESIADSIEGVIVTRCNPVILLERLERRGWPARKIAENVEAELTGVIAGEARALAEKGIPVVEIDTTRGKPSSNAALAIDMLRKGESNCCIDWLAILDEKKLEFLLERLARLSSGVNTT</sequence>
<dbReference type="Proteomes" id="UP000196694">
    <property type="component" value="Unassembled WGS sequence"/>
</dbReference>
<keyword evidence="6" id="KW-0067">ATP-binding</keyword>
<dbReference type="GO" id="GO:0006364">
    <property type="term" value="P:rRNA processing"/>
    <property type="evidence" value="ECO:0007669"/>
    <property type="project" value="UniProtKB-KW"/>
</dbReference>